<proteinExistence type="predicted"/>
<protein>
    <submittedName>
        <fullName evidence="16">Ceramide synthase 4a</fullName>
    </submittedName>
</protein>
<evidence type="ECO:0000313" key="17">
    <source>
        <dbReference type="Proteomes" id="UP000261340"/>
    </source>
</evidence>
<dbReference type="GO" id="GO:0046513">
    <property type="term" value="P:ceramide biosynthetic process"/>
    <property type="evidence" value="ECO:0007669"/>
    <property type="project" value="InterPro"/>
</dbReference>
<feature type="compositionally biased region" description="Polar residues" evidence="13">
    <location>
        <begin position="368"/>
        <end position="383"/>
    </location>
</feature>
<dbReference type="OMA" id="FCLILRM"/>
<feature type="transmembrane region" description="Helical" evidence="14">
    <location>
        <begin position="297"/>
        <end position="321"/>
    </location>
</feature>
<keyword evidence="4" id="KW-0444">Lipid biosynthesis</keyword>
<evidence type="ECO:0000256" key="11">
    <source>
        <dbReference type="ARBA" id="ARBA00049036"/>
    </source>
</evidence>
<dbReference type="CDD" id="cd00086">
    <property type="entry name" value="homeodomain"/>
    <property type="match status" value="1"/>
</dbReference>
<dbReference type="PROSITE" id="PS50922">
    <property type="entry name" value="TLC"/>
    <property type="match status" value="1"/>
</dbReference>
<dbReference type="PIRSF" id="PIRSF005225">
    <property type="entry name" value="LAG1_LAC1"/>
    <property type="match status" value="1"/>
</dbReference>
<dbReference type="SMART" id="SM00724">
    <property type="entry name" value="TLC"/>
    <property type="match status" value="1"/>
</dbReference>
<dbReference type="Ensembl" id="ENSACIT00000015368.1">
    <property type="protein sequence ID" value="ENSACIP00000014964.1"/>
    <property type="gene ID" value="ENSACIG00000011621.1"/>
</dbReference>
<keyword evidence="17" id="KW-1185">Reference proteome</keyword>
<keyword evidence="5" id="KW-0808">Transferase</keyword>
<keyword evidence="9" id="KW-0443">Lipid metabolism</keyword>
<evidence type="ECO:0000256" key="8">
    <source>
        <dbReference type="ARBA" id="ARBA00022989"/>
    </source>
</evidence>
<evidence type="ECO:0000256" key="4">
    <source>
        <dbReference type="ARBA" id="ARBA00022516"/>
    </source>
</evidence>
<reference evidence="16" key="2">
    <citation type="submission" date="2025-09" db="UniProtKB">
        <authorList>
            <consortium name="Ensembl"/>
        </authorList>
    </citation>
    <scope>IDENTIFICATION</scope>
</reference>
<dbReference type="GO" id="GO:0003677">
    <property type="term" value="F:DNA binding"/>
    <property type="evidence" value="ECO:0007669"/>
    <property type="project" value="InterPro"/>
</dbReference>
<dbReference type="GO" id="GO:0005789">
    <property type="term" value="C:endoplasmic reticulum membrane"/>
    <property type="evidence" value="ECO:0007669"/>
    <property type="project" value="UniProtKB-SubCell"/>
</dbReference>
<dbReference type="GO" id="GO:0050291">
    <property type="term" value="F:sphingosine N-acyltransferase activity"/>
    <property type="evidence" value="ECO:0007669"/>
    <property type="project" value="InterPro"/>
</dbReference>
<comment type="pathway">
    <text evidence="2">Lipid metabolism; sphingolipid metabolism.</text>
</comment>
<dbReference type="UniPathway" id="UPA00222"/>
<dbReference type="PANTHER" id="PTHR12560:SF6">
    <property type="entry name" value="CERAMIDE SYNTHASE 4"/>
    <property type="match status" value="1"/>
</dbReference>
<evidence type="ECO:0000256" key="5">
    <source>
        <dbReference type="ARBA" id="ARBA00022679"/>
    </source>
</evidence>
<feature type="transmembrane region" description="Helical" evidence="14">
    <location>
        <begin position="137"/>
        <end position="157"/>
    </location>
</feature>
<evidence type="ECO:0000256" key="12">
    <source>
        <dbReference type="PROSITE-ProRule" id="PRU00205"/>
    </source>
</evidence>
<dbReference type="STRING" id="61819.ENSACIP00000014964"/>
<dbReference type="Proteomes" id="UP000261340">
    <property type="component" value="Unplaced"/>
</dbReference>
<feature type="transmembrane region" description="Helical" evidence="14">
    <location>
        <begin position="43"/>
        <end position="60"/>
    </location>
</feature>
<dbReference type="InterPro" id="IPR016439">
    <property type="entry name" value="Lag1/Lac1-like"/>
</dbReference>
<dbReference type="SUPFAM" id="SSF46689">
    <property type="entry name" value="Homeodomain-like"/>
    <property type="match status" value="1"/>
</dbReference>
<dbReference type="SMART" id="SM00389">
    <property type="entry name" value="HOX"/>
    <property type="match status" value="1"/>
</dbReference>
<sequence length="399" mass="47486">MDVMEALLNEWLWREELWLPPGHHWEDMKMTEEEGHFPLPRDLIYTLPLVITFIFLRYIFERNIAIPLSRVLGVKDRIWIRPRSVPELEAFYKQNSRPSQVDQCGLSQRRIQTWFRRRRNADRPTNTKKFCEASWRFVFYLVAFITGINSLINTPWFWDQKECWTGYPKQPVAKVHYWYYMLELNFYLSLLLSLSVDVKRKDFKEQVVHHIATIVLISFSYCANYVRVGTLVMVIHDSSDFILELGKMLKYAAWTRTCDVLFVVFALVFLVTRLVVFPSRIIHTTLVASREFYEPFFGYYFFNALLFVLQGLHIYWAYLILCMIHRFVFKGKVEGDVRSDEESEADSNEEEEKPEEEGNDSSSEQRNDAVNSKLASVTVLKQETTNRRQKHRLDTLHRK</sequence>
<evidence type="ECO:0000256" key="10">
    <source>
        <dbReference type="ARBA" id="ARBA00023136"/>
    </source>
</evidence>
<dbReference type="FunFam" id="1.10.10.60:FF:000020">
    <property type="entry name" value="Ceramide synthase 5"/>
    <property type="match status" value="1"/>
</dbReference>
<feature type="transmembrane region" description="Helical" evidence="14">
    <location>
        <begin position="177"/>
        <end position="196"/>
    </location>
</feature>
<keyword evidence="7" id="KW-0256">Endoplasmic reticulum</keyword>
<evidence type="ECO:0000256" key="1">
    <source>
        <dbReference type="ARBA" id="ARBA00004477"/>
    </source>
</evidence>
<comment type="pathway">
    <text evidence="3">Sphingolipid metabolism.</text>
</comment>
<organism evidence="16 17">
    <name type="scientific">Amphilophus citrinellus</name>
    <name type="common">Midas cichlid</name>
    <name type="synonym">Cichlasoma citrinellum</name>
    <dbReference type="NCBI Taxonomy" id="61819"/>
    <lineage>
        <taxon>Eukaryota</taxon>
        <taxon>Metazoa</taxon>
        <taxon>Chordata</taxon>
        <taxon>Craniata</taxon>
        <taxon>Vertebrata</taxon>
        <taxon>Euteleostomi</taxon>
        <taxon>Actinopterygii</taxon>
        <taxon>Neopterygii</taxon>
        <taxon>Teleostei</taxon>
        <taxon>Neoteleostei</taxon>
        <taxon>Acanthomorphata</taxon>
        <taxon>Ovalentaria</taxon>
        <taxon>Cichlomorphae</taxon>
        <taxon>Cichliformes</taxon>
        <taxon>Cichlidae</taxon>
        <taxon>New World cichlids</taxon>
        <taxon>Cichlasomatinae</taxon>
        <taxon>Heroini</taxon>
        <taxon>Amphilophus</taxon>
    </lineage>
</organism>
<comment type="subcellular location">
    <subcellularLocation>
        <location evidence="1">Endoplasmic reticulum membrane</location>
        <topology evidence="1">Multi-pass membrane protein</topology>
    </subcellularLocation>
</comment>
<dbReference type="InterPro" id="IPR009057">
    <property type="entry name" value="Homeodomain-like_sf"/>
</dbReference>
<feature type="region of interest" description="Disordered" evidence="13">
    <location>
        <begin position="339"/>
        <end position="399"/>
    </location>
</feature>
<dbReference type="InterPro" id="IPR001356">
    <property type="entry name" value="HD"/>
</dbReference>
<dbReference type="AlphaFoldDB" id="A0A3Q0RRC2"/>
<dbReference type="InterPro" id="IPR006634">
    <property type="entry name" value="TLC-dom"/>
</dbReference>
<evidence type="ECO:0000259" key="15">
    <source>
        <dbReference type="PROSITE" id="PS50922"/>
    </source>
</evidence>
<dbReference type="Pfam" id="PF03798">
    <property type="entry name" value="TRAM_LAG1_CLN8"/>
    <property type="match status" value="1"/>
</dbReference>
<name>A0A3Q0RRC2_AMPCI</name>
<keyword evidence="8 14" id="KW-1133">Transmembrane helix</keyword>
<comment type="catalytic activity">
    <reaction evidence="11">
        <text>sphinganine + octadecanoyl-CoA = N-(octadecanoyl)-sphinganine + CoA + H(+)</text>
        <dbReference type="Rhea" id="RHEA:36547"/>
        <dbReference type="ChEBI" id="CHEBI:15378"/>
        <dbReference type="ChEBI" id="CHEBI:57287"/>
        <dbReference type="ChEBI" id="CHEBI:57394"/>
        <dbReference type="ChEBI" id="CHEBI:57817"/>
        <dbReference type="ChEBI" id="CHEBI:67033"/>
    </reaction>
    <physiologicalReaction direction="left-to-right" evidence="11">
        <dbReference type="Rhea" id="RHEA:36548"/>
    </physiologicalReaction>
</comment>
<dbReference type="GeneTree" id="ENSGT01030000234515"/>
<evidence type="ECO:0000256" key="9">
    <source>
        <dbReference type="ARBA" id="ARBA00023098"/>
    </source>
</evidence>
<feature type="transmembrane region" description="Helical" evidence="14">
    <location>
        <begin position="257"/>
        <end position="277"/>
    </location>
</feature>
<evidence type="ECO:0000313" key="16">
    <source>
        <dbReference type="Ensembl" id="ENSACIP00000014964.1"/>
    </source>
</evidence>
<evidence type="ECO:0000256" key="2">
    <source>
        <dbReference type="ARBA" id="ARBA00004760"/>
    </source>
</evidence>
<evidence type="ECO:0000256" key="13">
    <source>
        <dbReference type="SAM" id="MobiDB-lite"/>
    </source>
</evidence>
<evidence type="ECO:0000256" key="6">
    <source>
        <dbReference type="ARBA" id="ARBA00022692"/>
    </source>
</evidence>
<dbReference type="PANTHER" id="PTHR12560">
    <property type="entry name" value="LONGEVITY ASSURANCE FACTOR 1 LAG1"/>
    <property type="match status" value="1"/>
</dbReference>
<reference evidence="16" key="1">
    <citation type="submission" date="2025-08" db="UniProtKB">
        <authorList>
            <consortium name="Ensembl"/>
        </authorList>
    </citation>
    <scope>IDENTIFICATION</scope>
</reference>
<feature type="domain" description="TLC" evidence="15">
    <location>
        <begin position="128"/>
        <end position="329"/>
    </location>
</feature>
<evidence type="ECO:0000256" key="3">
    <source>
        <dbReference type="ARBA" id="ARBA00004991"/>
    </source>
</evidence>
<accession>A0A3Q0RRC2</accession>
<keyword evidence="10 12" id="KW-0472">Membrane</keyword>
<evidence type="ECO:0000256" key="14">
    <source>
        <dbReference type="SAM" id="Phobius"/>
    </source>
</evidence>
<evidence type="ECO:0000256" key="7">
    <source>
        <dbReference type="ARBA" id="ARBA00022824"/>
    </source>
</evidence>
<keyword evidence="6 12" id="KW-0812">Transmembrane</keyword>
<feature type="compositionally biased region" description="Acidic residues" evidence="13">
    <location>
        <begin position="341"/>
        <end position="359"/>
    </location>
</feature>
<dbReference type="Gene3D" id="1.10.10.60">
    <property type="entry name" value="Homeodomain-like"/>
    <property type="match status" value="1"/>
</dbReference>